<keyword evidence="7" id="KW-0238">DNA-binding</keyword>
<dbReference type="InterPro" id="IPR008988">
    <property type="entry name" value="Transcriptional_repressor_C"/>
</dbReference>
<dbReference type="GO" id="GO:0005737">
    <property type="term" value="C:cytoplasm"/>
    <property type="evidence" value="ECO:0007669"/>
    <property type="project" value="UniProtKB-SubCell"/>
</dbReference>
<evidence type="ECO:0000256" key="2">
    <source>
        <dbReference type="ARBA" id="ARBA00007871"/>
    </source>
</evidence>
<comment type="similarity">
    <text evidence="2">Belongs to the DtxR/MntR family.</text>
</comment>
<keyword evidence="6" id="KW-0805">Transcription regulation</keyword>
<keyword evidence="10" id="KW-0464">Manganese</keyword>
<dbReference type="InterPro" id="IPR007167">
    <property type="entry name" value="Fe-transptr_FeoA-like"/>
</dbReference>
<dbReference type="SUPFAM" id="SSF50037">
    <property type="entry name" value="C-terminal domain of transcriptional repressors"/>
    <property type="match status" value="1"/>
</dbReference>
<dbReference type="Pfam" id="PF01325">
    <property type="entry name" value="Fe_dep_repress"/>
    <property type="match status" value="1"/>
</dbReference>
<evidence type="ECO:0000313" key="16">
    <source>
        <dbReference type="Proteomes" id="UP000189735"/>
    </source>
</evidence>
<dbReference type="AlphaFoldDB" id="A0A1T4XI13"/>
<proteinExistence type="inferred from homology"/>
<dbReference type="EMBL" id="JYFC01000002">
    <property type="protein sequence ID" value="KJC65276.1"/>
    <property type="molecule type" value="Genomic_DNA"/>
</dbReference>
<feature type="domain" description="HTH dtxR-type" evidence="12">
    <location>
        <begin position="15"/>
        <end position="77"/>
    </location>
</feature>
<evidence type="ECO:0000256" key="1">
    <source>
        <dbReference type="ARBA" id="ARBA00004496"/>
    </source>
</evidence>
<dbReference type="SUPFAM" id="SSF46785">
    <property type="entry name" value="Winged helix' DNA-binding domain"/>
    <property type="match status" value="1"/>
</dbReference>
<dbReference type="GO" id="GO:0045892">
    <property type="term" value="P:negative regulation of DNA-templated transcription"/>
    <property type="evidence" value="ECO:0007669"/>
    <property type="project" value="TreeGrafter"/>
</dbReference>
<evidence type="ECO:0000313" key="14">
    <source>
        <dbReference type="EMBL" id="SKA89164.1"/>
    </source>
</evidence>
<keyword evidence="15" id="KW-1185">Reference proteome</keyword>
<evidence type="ECO:0000313" key="13">
    <source>
        <dbReference type="EMBL" id="KJC65276.1"/>
    </source>
</evidence>
<dbReference type="InterPro" id="IPR036390">
    <property type="entry name" value="WH_DNA-bd_sf"/>
</dbReference>
<dbReference type="PANTHER" id="PTHR33238:SF11">
    <property type="entry name" value="TRANSCRIPTIONAL REGULATOR MNTR"/>
    <property type="match status" value="1"/>
</dbReference>
<dbReference type="PANTHER" id="PTHR33238">
    <property type="entry name" value="IRON (METAL) DEPENDENT REPRESSOR, DTXR FAMILY"/>
    <property type="match status" value="1"/>
</dbReference>
<protein>
    <recommendedName>
        <fullName evidence="11">Manganese transport regulator</fullName>
    </recommendedName>
</protein>
<dbReference type="Proteomes" id="UP000189735">
    <property type="component" value="Unassembled WGS sequence"/>
</dbReference>
<evidence type="ECO:0000256" key="11">
    <source>
        <dbReference type="ARBA" id="ARBA00032593"/>
    </source>
</evidence>
<reference evidence="13 15" key="1">
    <citation type="journal article" date="2001" name="Int. J. Syst. Evol. Microbiol.">
        <title>Agreia bicolorata gen. nov., sp. nov., to accommodate actinobacteria isolated from narrow reed grass infected by the nematode Heteroanguina graminophila.</title>
        <authorList>
            <person name="Evtushenko L.I."/>
            <person name="Dorofeeva L.V."/>
            <person name="Dobrovolskaya T.G."/>
            <person name="Streshinskaya G.M."/>
            <person name="Subbotin S.A."/>
            <person name="Tiedje J.M."/>
        </authorList>
    </citation>
    <scope>NUCLEOTIDE SEQUENCE [LARGE SCALE GENOMIC DNA]</scope>
    <source>
        <strain evidence="13 15">VKM Ac-1804</strain>
    </source>
</reference>
<reference evidence="14" key="3">
    <citation type="submission" date="2017-02" db="EMBL/GenBank/DDBJ databases">
        <authorList>
            <person name="Peterson S.W."/>
        </authorList>
    </citation>
    <scope>NUCLEOTIDE SEQUENCE [LARGE SCALE GENOMIC DNA]</scope>
    <source>
        <strain evidence="14">VKM Ac-2052</strain>
    </source>
</reference>
<dbReference type="InterPro" id="IPR022689">
    <property type="entry name" value="Iron_dep_repressor"/>
</dbReference>
<dbReference type="InterPro" id="IPR050536">
    <property type="entry name" value="DtxR_MntR_Metal-Reg"/>
</dbReference>
<dbReference type="InterPro" id="IPR036388">
    <property type="entry name" value="WH-like_DNA-bd_sf"/>
</dbReference>
<dbReference type="RefSeq" id="WP_044440313.1">
    <property type="nucleotide sequence ID" value="NZ_FUYG01000003.1"/>
</dbReference>
<keyword evidence="4" id="KW-0963">Cytoplasm</keyword>
<dbReference type="PROSITE" id="PS50944">
    <property type="entry name" value="HTH_DTXR"/>
    <property type="match status" value="1"/>
</dbReference>
<evidence type="ECO:0000256" key="5">
    <source>
        <dbReference type="ARBA" id="ARBA00022491"/>
    </source>
</evidence>
<accession>A0A1T4XI13</accession>
<organism evidence="14 16">
    <name type="scientific">Agreia bicolorata</name>
    <dbReference type="NCBI Taxonomy" id="110935"/>
    <lineage>
        <taxon>Bacteria</taxon>
        <taxon>Bacillati</taxon>
        <taxon>Actinomycetota</taxon>
        <taxon>Actinomycetes</taxon>
        <taxon>Micrococcales</taxon>
        <taxon>Microbacteriaceae</taxon>
        <taxon>Agreia</taxon>
    </lineage>
</organism>
<keyword evidence="9" id="KW-0804">Transcription</keyword>
<dbReference type="Pfam" id="PF02742">
    <property type="entry name" value="Fe_dep_repr_C"/>
    <property type="match status" value="1"/>
</dbReference>
<comment type="subunit">
    <text evidence="3">Homodimer.</text>
</comment>
<evidence type="ECO:0000256" key="9">
    <source>
        <dbReference type="ARBA" id="ARBA00023163"/>
    </source>
</evidence>
<name>A0A1T4XI13_9MICO</name>
<reference evidence="13" key="2">
    <citation type="submission" date="2015-02" db="EMBL/GenBank/DDBJ databases">
        <authorList>
            <person name="Vasilyev I.Y."/>
            <person name="Siniagina M.N."/>
            <person name="Malanin S.Y."/>
            <person name="Boulygina E.A."/>
            <person name="Grygoryeva T.V."/>
            <person name="Yarullina D.R."/>
            <person name="Ilinskaya O.N."/>
        </authorList>
    </citation>
    <scope>NUCLEOTIDE SEQUENCE</scope>
    <source>
        <strain evidence="13">VKM Ac-1804</strain>
    </source>
</reference>
<dbReference type="Gene3D" id="1.10.10.10">
    <property type="entry name" value="Winged helix-like DNA-binding domain superfamily/Winged helix DNA-binding domain"/>
    <property type="match status" value="1"/>
</dbReference>
<keyword evidence="8" id="KW-0010">Activator</keyword>
<evidence type="ECO:0000256" key="8">
    <source>
        <dbReference type="ARBA" id="ARBA00023159"/>
    </source>
</evidence>
<dbReference type="GO" id="GO:0046914">
    <property type="term" value="F:transition metal ion binding"/>
    <property type="evidence" value="ECO:0007669"/>
    <property type="project" value="InterPro"/>
</dbReference>
<dbReference type="SMART" id="SM00899">
    <property type="entry name" value="FeoA"/>
    <property type="match status" value="1"/>
</dbReference>
<comment type="subcellular location">
    <subcellularLocation>
        <location evidence="1">Cytoplasm</location>
    </subcellularLocation>
</comment>
<evidence type="ECO:0000256" key="3">
    <source>
        <dbReference type="ARBA" id="ARBA00011738"/>
    </source>
</evidence>
<dbReference type="SUPFAM" id="SSF47979">
    <property type="entry name" value="Iron-dependent repressor protein, dimerization domain"/>
    <property type="match status" value="1"/>
</dbReference>
<dbReference type="SMART" id="SM00529">
    <property type="entry name" value="HTH_DTXR"/>
    <property type="match status" value="1"/>
</dbReference>
<evidence type="ECO:0000256" key="10">
    <source>
        <dbReference type="ARBA" id="ARBA00023211"/>
    </source>
</evidence>
<dbReference type="InterPro" id="IPR001367">
    <property type="entry name" value="Fe_dep_repressor"/>
</dbReference>
<evidence type="ECO:0000313" key="15">
    <source>
        <dbReference type="Proteomes" id="UP000032503"/>
    </source>
</evidence>
<evidence type="ECO:0000256" key="7">
    <source>
        <dbReference type="ARBA" id="ARBA00023125"/>
    </source>
</evidence>
<dbReference type="Gene3D" id="1.10.60.10">
    <property type="entry name" value="Iron dependent repressor, metal binding and dimerisation domain"/>
    <property type="match status" value="1"/>
</dbReference>
<evidence type="ECO:0000256" key="4">
    <source>
        <dbReference type="ARBA" id="ARBA00022490"/>
    </source>
</evidence>
<gene>
    <name evidence="14" type="ORF">SAMN06295879_1153</name>
    <name evidence="13" type="ORF">TZ00_04770</name>
</gene>
<reference evidence="16" key="4">
    <citation type="submission" date="2017-02" db="EMBL/GenBank/DDBJ databases">
        <authorList>
            <person name="Varghese N."/>
            <person name="Submissions S."/>
        </authorList>
    </citation>
    <scope>NUCLEOTIDE SEQUENCE [LARGE SCALE GENOMIC DNA]</scope>
    <source>
        <strain evidence="16">VKM Ac-2052</strain>
    </source>
</reference>
<keyword evidence="5" id="KW-0678">Repressor</keyword>
<sequence>MSIPDQVARRTQPNADSAAEDYLKTIYHHTEWQSAPVTPSVLAATMGVAPSSVTEMAKKLSAAGLVNYEPYKPLTLTPEGTARARGVIRRHRLIETWLVDEMGYDWHEVHDEAEVLEHSISDRLLDAIDTRLGHPTRDPHGDPIPAADGSVENSPALLLSQAAVGTSGMVVRISDRDPSLLLSLAAAGIRPSTTLSVVSRDAGAGFIVRVALASDADADTGPLVPVSASGSSSIWISAPA</sequence>
<dbReference type="GO" id="GO:0046983">
    <property type="term" value="F:protein dimerization activity"/>
    <property type="evidence" value="ECO:0007669"/>
    <property type="project" value="InterPro"/>
</dbReference>
<evidence type="ECO:0000256" key="6">
    <source>
        <dbReference type="ARBA" id="ARBA00023015"/>
    </source>
</evidence>
<dbReference type="GO" id="GO:0003677">
    <property type="term" value="F:DNA binding"/>
    <property type="evidence" value="ECO:0007669"/>
    <property type="project" value="UniProtKB-KW"/>
</dbReference>
<evidence type="ECO:0000259" key="12">
    <source>
        <dbReference type="PROSITE" id="PS50944"/>
    </source>
</evidence>
<dbReference type="Pfam" id="PF04023">
    <property type="entry name" value="FeoA"/>
    <property type="match status" value="1"/>
</dbReference>
<dbReference type="GO" id="GO:0003700">
    <property type="term" value="F:DNA-binding transcription factor activity"/>
    <property type="evidence" value="ECO:0007669"/>
    <property type="project" value="InterPro"/>
</dbReference>
<dbReference type="InterPro" id="IPR022687">
    <property type="entry name" value="HTH_DTXR"/>
</dbReference>
<dbReference type="Proteomes" id="UP000032503">
    <property type="component" value="Unassembled WGS sequence"/>
</dbReference>
<dbReference type="FunFam" id="1.10.60.10:FF:000004">
    <property type="entry name" value="DtxR family transcriptional regulator"/>
    <property type="match status" value="1"/>
</dbReference>
<dbReference type="EMBL" id="FUYG01000003">
    <property type="protein sequence ID" value="SKA89164.1"/>
    <property type="molecule type" value="Genomic_DNA"/>
</dbReference>
<dbReference type="InterPro" id="IPR036421">
    <property type="entry name" value="Fe_dep_repressor_sf"/>
</dbReference>